<evidence type="ECO:0000256" key="6">
    <source>
        <dbReference type="ARBA" id="ARBA00023033"/>
    </source>
</evidence>
<sequence length="418" mass="47975">MSSDIDLTKMTLLDSDISDCPYDAYGKLRAEAPVWRDNATGMYVITRYEDVRMVLSDTERFTSARHRGRVDPRSAKIKAMYEQDGWVPGATLAARDDPEHREMRGLFNHAFRPSRIKEMDPFIEELAHQLIDDFIETGTCDWVRSFAIPLPLIVIGRQMGARDEDMWQIKAWTDAWVQRLGMMQTDAEAFWSTEQEIEAQHYFQPIFERLRQQPDNTLLSDLVNTVIPEWRRTLTDNELHAEMMADTFVGGSETTTNALSEGIRLLIENPEQWKLLKSDPDKYVPLLAEEVLRLEGPVQGLFRSTTQEVELHGVTIPAGAVINVRYAAANHDDNQFECPADMDLNRDNVRSHLSFGFGTHFCLGAPLARRELIIGFRALVDRVDEMWFIDGENDFRHHPNFCLRSLKHLNIGFTKATA</sequence>
<dbReference type="GO" id="GO:0008395">
    <property type="term" value="F:steroid hydroxylase activity"/>
    <property type="evidence" value="ECO:0007669"/>
    <property type="project" value="TreeGrafter"/>
</dbReference>
<dbReference type="InterPro" id="IPR002397">
    <property type="entry name" value="Cyt_P450_B"/>
</dbReference>
<gene>
    <name evidence="7" type="ORF">UFOPK3304_01878</name>
</gene>
<name>A0A6J7ER03_9ZZZZ</name>
<proteinExistence type="inferred from homology"/>
<keyword evidence="5" id="KW-0408">Iron</keyword>
<dbReference type="FunFam" id="1.10.630.10:FF:000018">
    <property type="entry name" value="Cytochrome P450 monooxygenase"/>
    <property type="match status" value="1"/>
</dbReference>
<accession>A0A6J7ER03</accession>
<dbReference type="PANTHER" id="PTHR46696">
    <property type="entry name" value="P450, PUTATIVE (EUROFUNG)-RELATED"/>
    <property type="match status" value="1"/>
</dbReference>
<keyword evidence="3" id="KW-0479">Metal-binding</keyword>
<dbReference type="GO" id="GO:0005506">
    <property type="term" value="F:iron ion binding"/>
    <property type="evidence" value="ECO:0007669"/>
    <property type="project" value="InterPro"/>
</dbReference>
<dbReference type="GO" id="GO:0020037">
    <property type="term" value="F:heme binding"/>
    <property type="evidence" value="ECO:0007669"/>
    <property type="project" value="InterPro"/>
</dbReference>
<dbReference type="InterPro" id="IPR017972">
    <property type="entry name" value="Cyt_P450_CS"/>
</dbReference>
<organism evidence="7">
    <name type="scientific">freshwater metagenome</name>
    <dbReference type="NCBI Taxonomy" id="449393"/>
    <lineage>
        <taxon>unclassified sequences</taxon>
        <taxon>metagenomes</taxon>
        <taxon>ecological metagenomes</taxon>
    </lineage>
</organism>
<dbReference type="AlphaFoldDB" id="A0A6J7ER03"/>
<dbReference type="GO" id="GO:0006707">
    <property type="term" value="P:cholesterol catabolic process"/>
    <property type="evidence" value="ECO:0007669"/>
    <property type="project" value="TreeGrafter"/>
</dbReference>
<keyword evidence="6" id="KW-0503">Monooxygenase</keyword>
<dbReference type="PANTHER" id="PTHR46696:SF4">
    <property type="entry name" value="BIOTIN BIOSYNTHESIS CYTOCHROME P450"/>
    <property type="match status" value="1"/>
</dbReference>
<evidence type="ECO:0000256" key="2">
    <source>
        <dbReference type="ARBA" id="ARBA00022617"/>
    </source>
</evidence>
<dbReference type="Gene3D" id="1.10.630.10">
    <property type="entry name" value="Cytochrome P450"/>
    <property type="match status" value="1"/>
</dbReference>
<comment type="similarity">
    <text evidence="1">Belongs to the cytochrome P450 family.</text>
</comment>
<dbReference type="InterPro" id="IPR036396">
    <property type="entry name" value="Cyt_P450_sf"/>
</dbReference>
<dbReference type="SUPFAM" id="SSF48264">
    <property type="entry name" value="Cytochrome P450"/>
    <property type="match status" value="1"/>
</dbReference>
<dbReference type="GO" id="GO:0036199">
    <property type="term" value="F:cholest-4-en-3-one 26-monooxygenase activity"/>
    <property type="evidence" value="ECO:0007669"/>
    <property type="project" value="TreeGrafter"/>
</dbReference>
<keyword evidence="2" id="KW-0349">Heme</keyword>
<reference evidence="7" key="1">
    <citation type="submission" date="2020-05" db="EMBL/GenBank/DDBJ databases">
        <authorList>
            <person name="Chiriac C."/>
            <person name="Salcher M."/>
            <person name="Ghai R."/>
            <person name="Kavagutti S V."/>
        </authorList>
    </citation>
    <scope>NUCLEOTIDE SEQUENCE</scope>
</reference>
<evidence type="ECO:0000256" key="3">
    <source>
        <dbReference type="ARBA" id="ARBA00022723"/>
    </source>
</evidence>
<evidence type="ECO:0000256" key="5">
    <source>
        <dbReference type="ARBA" id="ARBA00023004"/>
    </source>
</evidence>
<dbReference type="EMBL" id="CAFBLJ010000170">
    <property type="protein sequence ID" value="CAB4883535.1"/>
    <property type="molecule type" value="Genomic_DNA"/>
</dbReference>
<dbReference type="PRINTS" id="PR00359">
    <property type="entry name" value="BP450"/>
</dbReference>
<protein>
    <submittedName>
        <fullName evidence="7">Unannotated protein</fullName>
    </submittedName>
</protein>
<dbReference type="InterPro" id="IPR001128">
    <property type="entry name" value="Cyt_P450"/>
</dbReference>
<dbReference type="Pfam" id="PF00067">
    <property type="entry name" value="p450"/>
    <property type="match status" value="1"/>
</dbReference>
<keyword evidence="4" id="KW-0560">Oxidoreductase</keyword>
<evidence type="ECO:0000256" key="1">
    <source>
        <dbReference type="ARBA" id="ARBA00010617"/>
    </source>
</evidence>
<evidence type="ECO:0000313" key="7">
    <source>
        <dbReference type="EMBL" id="CAB4883535.1"/>
    </source>
</evidence>
<evidence type="ECO:0000256" key="4">
    <source>
        <dbReference type="ARBA" id="ARBA00023002"/>
    </source>
</evidence>
<dbReference type="PROSITE" id="PS00086">
    <property type="entry name" value="CYTOCHROME_P450"/>
    <property type="match status" value="1"/>
</dbReference>